<dbReference type="KEGG" id="pcam:HNE05_04380"/>
<evidence type="ECO:0000256" key="1">
    <source>
        <dbReference type="SAM" id="SignalP"/>
    </source>
</evidence>
<organism evidence="2 3">
    <name type="scientific">Aquipseudomonas campi</name>
    <dbReference type="NCBI Taxonomy" id="2731681"/>
    <lineage>
        <taxon>Bacteria</taxon>
        <taxon>Pseudomonadati</taxon>
        <taxon>Pseudomonadota</taxon>
        <taxon>Gammaproteobacteria</taxon>
        <taxon>Pseudomonadales</taxon>
        <taxon>Pseudomonadaceae</taxon>
        <taxon>Aquipseudomonas</taxon>
    </lineage>
</organism>
<dbReference type="Proteomes" id="UP000501379">
    <property type="component" value="Chromosome"/>
</dbReference>
<feature type="chain" id="PRO_5027086882" description="SH3 domain-containing protein" evidence="1">
    <location>
        <begin position="20"/>
        <end position="116"/>
    </location>
</feature>
<dbReference type="EMBL" id="CP053697">
    <property type="protein sequence ID" value="QKE62627.1"/>
    <property type="molecule type" value="Genomic_DNA"/>
</dbReference>
<evidence type="ECO:0000313" key="3">
    <source>
        <dbReference type="Proteomes" id="UP000501379"/>
    </source>
</evidence>
<name>A0A6M8FCL9_9GAMM</name>
<sequence>MHKGKWLAALCLISSAALAQQIDCAALDAAVKTGAEHRPYIGEVIGQGRAQFHSAPDAACPIRGKFIIPGDGVAIYAEYGSWSQILYPAGDEEDAGVWVRSDRLQVLSRPDGGNRQ</sequence>
<dbReference type="RefSeq" id="WP_173204696.1">
    <property type="nucleotide sequence ID" value="NZ_CP053697.2"/>
</dbReference>
<feature type="signal peptide" evidence="1">
    <location>
        <begin position="1"/>
        <end position="19"/>
    </location>
</feature>
<protein>
    <recommendedName>
        <fullName evidence="4">SH3 domain-containing protein</fullName>
    </recommendedName>
</protein>
<evidence type="ECO:0008006" key="4">
    <source>
        <dbReference type="Google" id="ProtNLM"/>
    </source>
</evidence>
<dbReference type="AlphaFoldDB" id="A0A6M8FCL9"/>
<accession>A0A6M8FCL9</accession>
<keyword evidence="3" id="KW-1185">Reference proteome</keyword>
<reference evidence="2" key="1">
    <citation type="submission" date="2020-07" db="EMBL/GenBank/DDBJ databases">
        <title>Nitrate ammonifying Pseudomonas campi sp. nov. isolated from German agricultural grassland.</title>
        <authorList>
            <person name="Timsy T."/>
            <person name="Ulrich A."/>
            <person name="Spanner T."/>
            <person name="Foesel B."/>
            <person name="Kolb S."/>
            <person name="Horn M.A."/>
            <person name="Behrendt U."/>
        </authorList>
    </citation>
    <scope>NUCLEOTIDE SEQUENCE</scope>
    <source>
        <strain evidence="2">S1-A32-2</strain>
    </source>
</reference>
<keyword evidence="1" id="KW-0732">Signal</keyword>
<proteinExistence type="predicted"/>
<gene>
    <name evidence="2" type="ORF">HNE05_04380</name>
</gene>
<evidence type="ECO:0000313" key="2">
    <source>
        <dbReference type="EMBL" id="QKE62627.1"/>
    </source>
</evidence>